<dbReference type="GO" id="GO:0042393">
    <property type="term" value="F:histone binding"/>
    <property type="evidence" value="ECO:0007669"/>
    <property type="project" value="InterPro"/>
</dbReference>
<feature type="compositionally biased region" description="Polar residues" evidence="11">
    <location>
        <begin position="853"/>
        <end position="862"/>
    </location>
</feature>
<evidence type="ECO:0000313" key="13">
    <source>
        <dbReference type="EMBL" id="PZC72106.1"/>
    </source>
</evidence>
<keyword evidence="9" id="KW-0539">Nucleus</keyword>
<feature type="region of interest" description="Disordered" evidence="11">
    <location>
        <begin position="1"/>
        <end position="25"/>
    </location>
</feature>
<feature type="compositionally biased region" description="Basic and acidic residues" evidence="11">
    <location>
        <begin position="932"/>
        <end position="943"/>
    </location>
</feature>
<feature type="region of interest" description="Disordered" evidence="11">
    <location>
        <begin position="385"/>
        <end position="427"/>
    </location>
</feature>
<dbReference type="PANTHER" id="PTHR12766:SF7">
    <property type="entry name" value="DEATH DOMAIN-ASSOCIATED PROTEIN 6"/>
    <property type="match status" value="1"/>
</dbReference>
<evidence type="ECO:0000256" key="11">
    <source>
        <dbReference type="SAM" id="MobiDB-lite"/>
    </source>
</evidence>
<feature type="compositionally biased region" description="Basic and acidic residues" evidence="11">
    <location>
        <begin position="339"/>
        <end position="350"/>
    </location>
</feature>
<dbReference type="Pfam" id="PF20920">
    <property type="entry name" value="DAXX_hist_bd"/>
    <property type="match status" value="1"/>
</dbReference>
<feature type="compositionally biased region" description="Basic and acidic residues" evidence="11">
    <location>
        <begin position="1057"/>
        <end position="1069"/>
    </location>
</feature>
<dbReference type="InterPro" id="IPR038298">
    <property type="entry name" value="Daxx_N_sf"/>
</dbReference>
<feature type="domain" description="Daxx histone-binding" evidence="12">
    <location>
        <begin position="654"/>
        <end position="734"/>
    </location>
</feature>
<accession>A0A2W1BH20</accession>
<comment type="subcellular location">
    <subcellularLocation>
        <location evidence="2">Chromosome</location>
    </subcellularLocation>
    <subcellularLocation>
        <location evidence="3">Cytoplasm</location>
    </subcellularLocation>
    <subcellularLocation>
        <location evidence="1">Nucleus</location>
    </subcellularLocation>
</comment>
<evidence type="ECO:0000256" key="9">
    <source>
        <dbReference type="ARBA" id="ARBA00023242"/>
    </source>
</evidence>
<keyword evidence="7 10" id="KW-0175">Coiled coil</keyword>
<dbReference type="EMBL" id="KZ150220">
    <property type="protein sequence ID" value="PZC72106.1"/>
    <property type="molecule type" value="Genomic_DNA"/>
</dbReference>
<feature type="region of interest" description="Disordered" evidence="11">
    <location>
        <begin position="237"/>
        <end position="291"/>
    </location>
</feature>
<evidence type="ECO:0000313" key="14">
    <source>
        <dbReference type="Proteomes" id="UP000249218"/>
    </source>
</evidence>
<dbReference type="Gene3D" id="1.10.8.810">
    <property type="entry name" value="Daxx helical bundle domain"/>
    <property type="match status" value="1"/>
</dbReference>
<feature type="compositionally biased region" description="Acidic residues" evidence="11">
    <location>
        <begin position="751"/>
        <end position="765"/>
    </location>
</feature>
<keyword evidence="5" id="KW-0963">Cytoplasm</keyword>
<evidence type="ECO:0000256" key="2">
    <source>
        <dbReference type="ARBA" id="ARBA00004286"/>
    </source>
</evidence>
<dbReference type="GO" id="GO:0006915">
    <property type="term" value="P:apoptotic process"/>
    <property type="evidence" value="ECO:0007669"/>
    <property type="project" value="UniProtKB-KW"/>
</dbReference>
<keyword evidence="8" id="KW-0143">Chaperone</keyword>
<feature type="region of interest" description="Disordered" evidence="11">
    <location>
        <begin position="1035"/>
        <end position="1125"/>
    </location>
</feature>
<evidence type="ECO:0000256" key="3">
    <source>
        <dbReference type="ARBA" id="ARBA00004496"/>
    </source>
</evidence>
<feature type="region of interest" description="Disordered" evidence="11">
    <location>
        <begin position="749"/>
        <end position="1022"/>
    </location>
</feature>
<feature type="compositionally biased region" description="Low complexity" evidence="11">
    <location>
        <begin position="918"/>
        <end position="930"/>
    </location>
</feature>
<feature type="compositionally biased region" description="Basic and acidic residues" evidence="11">
    <location>
        <begin position="969"/>
        <end position="987"/>
    </location>
</feature>
<feature type="compositionally biased region" description="Acidic residues" evidence="11">
    <location>
        <begin position="1"/>
        <end position="17"/>
    </location>
</feature>
<feature type="compositionally biased region" description="Basic and acidic residues" evidence="11">
    <location>
        <begin position="395"/>
        <end position="414"/>
    </location>
</feature>
<evidence type="ECO:0000256" key="1">
    <source>
        <dbReference type="ARBA" id="ARBA00004123"/>
    </source>
</evidence>
<dbReference type="GO" id="GO:0005737">
    <property type="term" value="C:cytoplasm"/>
    <property type="evidence" value="ECO:0007669"/>
    <property type="project" value="UniProtKB-SubCell"/>
</dbReference>
<feature type="compositionally biased region" description="Polar residues" evidence="11">
    <location>
        <begin position="316"/>
        <end position="330"/>
    </location>
</feature>
<feature type="compositionally biased region" description="Acidic residues" evidence="11">
    <location>
        <begin position="257"/>
        <end position="269"/>
    </location>
</feature>
<dbReference type="GO" id="GO:0003714">
    <property type="term" value="F:transcription corepressor activity"/>
    <property type="evidence" value="ECO:0007669"/>
    <property type="project" value="TreeGrafter"/>
</dbReference>
<feature type="compositionally biased region" description="Acidic residues" evidence="11">
    <location>
        <begin position="863"/>
        <end position="872"/>
    </location>
</feature>
<evidence type="ECO:0000256" key="7">
    <source>
        <dbReference type="ARBA" id="ARBA00023054"/>
    </source>
</evidence>
<dbReference type="Gene3D" id="1.20.58.2170">
    <property type="match status" value="1"/>
</dbReference>
<name>A0A2W1BH20_HELAM</name>
<evidence type="ECO:0000256" key="4">
    <source>
        <dbReference type="ARBA" id="ARBA00022454"/>
    </source>
</evidence>
<dbReference type="GO" id="GO:0050681">
    <property type="term" value="F:nuclear androgen receptor binding"/>
    <property type="evidence" value="ECO:0007669"/>
    <property type="project" value="TreeGrafter"/>
</dbReference>
<dbReference type="Proteomes" id="UP000249218">
    <property type="component" value="Unassembled WGS sequence"/>
</dbReference>
<proteinExistence type="predicted"/>
<dbReference type="AlphaFoldDB" id="A0A2W1BH20"/>
<gene>
    <name evidence="13" type="primary">HaOG211921</name>
    <name evidence="13" type="ORF">B5X24_HaOG211921</name>
</gene>
<evidence type="ECO:0000256" key="6">
    <source>
        <dbReference type="ARBA" id="ARBA00022703"/>
    </source>
</evidence>
<feature type="compositionally biased region" description="Low complexity" evidence="11">
    <location>
        <begin position="415"/>
        <end position="425"/>
    </location>
</feature>
<keyword evidence="4" id="KW-0158">Chromosome</keyword>
<evidence type="ECO:0000259" key="12">
    <source>
        <dbReference type="Pfam" id="PF20920"/>
    </source>
</evidence>
<sequence>MASEDVIELGSSDDETEPAPKKIKPMPNAMVCIPRKLHEVTIKPAKLNIGSAQKAGKVSKGGPTSKEATVLKNITLPKGVSLTKAIPIKPANTTNNRPAVQMVPVAKKKVTQKASSLVTNPFASKTKSNGKATQNRVVKQNLKATKTVTRPINVQNFPRITSTTSMARTATVMKNPIKILNSNSLNNLPSGITVKRTTMLNKKPVIFLKAPTLIQNKQAVKKPNVMQIITVPTVELDDDDSASTTSSPAWYIRPEEQTEETTLEEENNAEPEAPKMIEITIEDSPIKPFNKRNCEIGTELAITIDDSPIKAIEKNASPSGSDNETSSSKEPNSRKKLNYPKESESDSRKTVEIEIDFPYEVSLDTSSIRSQNSDQQETVVVVEASTEPNQQQSGKSEKNLEKESNSVAIKENKNESPSTSSISSKTRTESEFHSVYQSFIDLCFQLENSDDMKKIVDKKIKAYYRQVPKSFTESEEFIDMVSSKVLAMKASPDKMYLYIKDIVDELNMQRKVTKSQVAEKETITEEPKQFEFKEENEYDSRRRRQIRKLEKTIKKLHRAIQKLEEQEVDFEDEDDSVYLLTERYKERMMRVYAKFCQLTNTKMPSEPRVQIDARPGRPSGPAKRLEKWINKKVPIGTPLPFPDFHDVLRCVREANTEDKLDWNEADIMEEARDLFTRCGKKLQRRRQENEWRLAASRITLDVDPAENNDQLKNKLEENKRLAAKRETDIFNKYADRQNQLKLEAVEIGDKEAEESPVESEEEVNDETVSLENKGKRKERLKRLIQEISKGSSEEKNNETSKEPEIEASSKKHEDDNVDENKTETNEETKTEDKESKGDSGNTIENNQDKENSHNATETLSVSDESDNLESDVDELHLLQKLHSANEDESSTLESSNSDSPIAISDSLDSDSDDKKQLSDVISIENSSFSESEADKGDSKKLLESDSVQPVGAEGPPKETETCIVGIETDSPKDVETSLKEDEKESRDLNTINTLECKESENILLASSDEESQGDEPSPDSVCINLRDDLISIDETVVGTGLDEPIKESESEANGIISEKEVNDTEKDSINDENANNHLKDDNEVKENVNNNETVDTSHSKEPSASHEESTQKDISKSVDTVTYMDVDPTDKELETIRLQEIIQSTSSL</sequence>
<protein>
    <recommendedName>
        <fullName evidence="12">Daxx histone-binding domain-containing protein</fullName>
    </recommendedName>
</protein>
<dbReference type="GO" id="GO:0005694">
    <property type="term" value="C:chromosome"/>
    <property type="evidence" value="ECO:0007669"/>
    <property type="project" value="UniProtKB-SubCell"/>
</dbReference>
<organism evidence="13 14">
    <name type="scientific">Helicoverpa armigera</name>
    <name type="common">Cotton bollworm</name>
    <name type="synonym">Heliothis armigera</name>
    <dbReference type="NCBI Taxonomy" id="29058"/>
    <lineage>
        <taxon>Eukaryota</taxon>
        <taxon>Metazoa</taxon>
        <taxon>Ecdysozoa</taxon>
        <taxon>Arthropoda</taxon>
        <taxon>Hexapoda</taxon>
        <taxon>Insecta</taxon>
        <taxon>Pterygota</taxon>
        <taxon>Neoptera</taxon>
        <taxon>Endopterygota</taxon>
        <taxon>Lepidoptera</taxon>
        <taxon>Glossata</taxon>
        <taxon>Ditrysia</taxon>
        <taxon>Noctuoidea</taxon>
        <taxon>Noctuidae</taxon>
        <taxon>Heliothinae</taxon>
        <taxon>Helicoverpa</taxon>
    </lineage>
</organism>
<feature type="coiled-coil region" evidence="10">
    <location>
        <begin position="546"/>
        <end position="573"/>
    </location>
</feature>
<dbReference type="CDD" id="cd13150">
    <property type="entry name" value="DAXX_histone_binding"/>
    <property type="match status" value="1"/>
</dbReference>
<reference evidence="13 14" key="1">
    <citation type="journal article" date="2017" name="BMC Biol.">
        <title>Genomic innovations, transcriptional plasticity and gene loss underlying the evolution and divergence of two highly polyphagous and invasive Helicoverpa pest species.</title>
        <authorList>
            <person name="Pearce S.L."/>
            <person name="Clarke D.F."/>
            <person name="East P.D."/>
            <person name="Elfekih S."/>
            <person name="Gordon K.H."/>
            <person name="Jermiin L.S."/>
            <person name="McGaughran A."/>
            <person name="Oakeshott J.G."/>
            <person name="Papanikolaou A."/>
            <person name="Perera O.P."/>
            <person name="Rane R.V."/>
            <person name="Richards S."/>
            <person name="Tay W.T."/>
            <person name="Walsh T.K."/>
            <person name="Anderson A."/>
            <person name="Anderson C.J."/>
            <person name="Asgari S."/>
            <person name="Board P.G."/>
            <person name="Bretschneider A."/>
            <person name="Campbell P.M."/>
            <person name="Chertemps T."/>
            <person name="Christeller J.T."/>
            <person name="Coppin C.W."/>
            <person name="Downes S.J."/>
            <person name="Duan G."/>
            <person name="Farnsworth C.A."/>
            <person name="Good R.T."/>
            <person name="Han L.B."/>
            <person name="Han Y.C."/>
            <person name="Hatje K."/>
            <person name="Horne I."/>
            <person name="Huang Y.P."/>
            <person name="Hughes D.S."/>
            <person name="Jacquin-Joly E."/>
            <person name="James W."/>
            <person name="Jhangiani S."/>
            <person name="Kollmar M."/>
            <person name="Kuwar S.S."/>
            <person name="Li S."/>
            <person name="Liu N.Y."/>
            <person name="Maibeche M.T."/>
            <person name="Miller J.R."/>
            <person name="Montagne N."/>
            <person name="Perry T."/>
            <person name="Qu J."/>
            <person name="Song S.V."/>
            <person name="Sutton G.G."/>
            <person name="Vogel H."/>
            <person name="Walenz B.P."/>
            <person name="Xu W."/>
            <person name="Zhang H.J."/>
            <person name="Zou Z."/>
            <person name="Batterham P."/>
            <person name="Edwards O.R."/>
            <person name="Feyereisen R."/>
            <person name="Gibbs R.A."/>
            <person name="Heckel D.G."/>
            <person name="McGrath A."/>
            <person name="Robin C."/>
            <person name="Scherer S.E."/>
            <person name="Worley K.C."/>
            <person name="Wu Y.D."/>
        </authorList>
    </citation>
    <scope>NUCLEOTIDE SEQUENCE [LARGE SCALE GENOMIC DNA]</scope>
    <source>
        <strain evidence="13">Harm_GR_Male_#8</strain>
        <tissue evidence="13">Whole organism</tissue>
    </source>
</reference>
<dbReference type="PANTHER" id="PTHR12766">
    <property type="entry name" value="DEATH DOMAIN-ASSOCIATED PROTEIN 6 DAXX"/>
    <property type="match status" value="1"/>
</dbReference>
<dbReference type="GO" id="GO:0016605">
    <property type="term" value="C:PML body"/>
    <property type="evidence" value="ECO:0007669"/>
    <property type="project" value="TreeGrafter"/>
</dbReference>
<evidence type="ECO:0000256" key="10">
    <source>
        <dbReference type="SAM" id="Coils"/>
    </source>
</evidence>
<feature type="compositionally biased region" description="Basic and acidic residues" evidence="11">
    <location>
        <begin position="1077"/>
        <end position="1086"/>
    </location>
</feature>
<feature type="compositionally biased region" description="Basic and acidic residues" evidence="11">
    <location>
        <begin position="1095"/>
        <end position="1116"/>
    </location>
</feature>
<feature type="compositionally biased region" description="Low complexity" evidence="11">
    <location>
        <begin position="891"/>
        <end position="906"/>
    </location>
</feature>
<dbReference type="GO" id="GO:0003713">
    <property type="term" value="F:transcription coactivator activity"/>
    <property type="evidence" value="ECO:0007669"/>
    <property type="project" value="TreeGrafter"/>
</dbReference>
<dbReference type="InterPro" id="IPR046426">
    <property type="entry name" value="DAXX_histone-bd_sf"/>
</dbReference>
<keyword evidence="14" id="KW-1185">Reference proteome</keyword>
<evidence type="ECO:0000256" key="8">
    <source>
        <dbReference type="ARBA" id="ARBA00023186"/>
    </source>
</evidence>
<feature type="compositionally biased region" description="Basic and acidic residues" evidence="11">
    <location>
        <begin position="791"/>
        <end position="837"/>
    </location>
</feature>
<feature type="compositionally biased region" description="Acidic residues" evidence="11">
    <location>
        <begin position="1007"/>
        <end position="1017"/>
    </location>
</feature>
<evidence type="ECO:0000256" key="5">
    <source>
        <dbReference type="ARBA" id="ARBA00022490"/>
    </source>
</evidence>
<dbReference type="InterPro" id="IPR046378">
    <property type="entry name" value="DAXX_histone-bd"/>
</dbReference>
<dbReference type="OrthoDB" id="7492809at2759"/>
<feature type="region of interest" description="Disordered" evidence="11">
    <location>
        <begin position="312"/>
        <end position="350"/>
    </location>
</feature>
<keyword evidence="6" id="KW-0053">Apoptosis</keyword>